<accession>A0A1I7WVW6</accession>
<protein>
    <submittedName>
        <fullName evidence="2">Uncharacterized protein</fullName>
    </submittedName>
</protein>
<sequence>MSGPIRRSIGLTHKRLTNYIETYKITVGKTTQPLDEIDNSSLIILYGELKLHLNKIEKTISYLESIHQSWIHFITSLTSDNERIREIRIYDDFLKEYSDYTVTLETAKDTIDEINNLKKSYKSELLARKEEDNLSQDDFSSVKETPIMTATYSAPSAQSAANSTLAYLPPVTIPPFYGDITK</sequence>
<proteinExistence type="predicted"/>
<evidence type="ECO:0000313" key="2">
    <source>
        <dbReference type="WBParaSite" id="Hba_09319"/>
    </source>
</evidence>
<evidence type="ECO:0000313" key="1">
    <source>
        <dbReference type="Proteomes" id="UP000095283"/>
    </source>
</evidence>
<reference evidence="2" key="1">
    <citation type="submission" date="2016-11" db="UniProtKB">
        <authorList>
            <consortium name="WormBaseParasite"/>
        </authorList>
    </citation>
    <scope>IDENTIFICATION</scope>
</reference>
<keyword evidence="1" id="KW-1185">Reference proteome</keyword>
<dbReference type="Proteomes" id="UP000095283">
    <property type="component" value="Unplaced"/>
</dbReference>
<dbReference type="AlphaFoldDB" id="A0A1I7WVW6"/>
<organism evidence="1 2">
    <name type="scientific">Heterorhabditis bacteriophora</name>
    <name type="common">Entomopathogenic nematode worm</name>
    <dbReference type="NCBI Taxonomy" id="37862"/>
    <lineage>
        <taxon>Eukaryota</taxon>
        <taxon>Metazoa</taxon>
        <taxon>Ecdysozoa</taxon>
        <taxon>Nematoda</taxon>
        <taxon>Chromadorea</taxon>
        <taxon>Rhabditida</taxon>
        <taxon>Rhabditina</taxon>
        <taxon>Rhabditomorpha</taxon>
        <taxon>Strongyloidea</taxon>
        <taxon>Heterorhabditidae</taxon>
        <taxon>Heterorhabditis</taxon>
    </lineage>
</organism>
<dbReference type="WBParaSite" id="Hba_09319">
    <property type="protein sequence ID" value="Hba_09319"/>
    <property type="gene ID" value="Hba_09319"/>
</dbReference>
<name>A0A1I7WVW6_HETBA</name>